<feature type="domain" description="Hcy-binding" evidence="4">
    <location>
        <begin position="339"/>
        <end position="651"/>
    </location>
</feature>
<evidence type="ECO:0000259" key="4">
    <source>
        <dbReference type="PROSITE" id="PS50970"/>
    </source>
</evidence>
<comment type="cofactor">
    <cofactor evidence="3">
        <name>Zn(2+)</name>
        <dbReference type="ChEBI" id="CHEBI:29105"/>
    </cofactor>
</comment>
<dbReference type="GO" id="GO:0032259">
    <property type="term" value="P:methylation"/>
    <property type="evidence" value="ECO:0007669"/>
    <property type="project" value="UniProtKB-KW"/>
</dbReference>
<evidence type="ECO:0000313" key="6">
    <source>
        <dbReference type="Proteomes" id="UP000019132"/>
    </source>
</evidence>
<dbReference type="VEuPathDB" id="FungiDB:PYU1_G006025"/>
<keyword evidence="6" id="KW-1185">Reference proteome</keyword>
<feature type="binding site" evidence="3">
    <location>
        <position position="228"/>
    </location>
    <ligand>
        <name>Zn(2+)</name>
        <dbReference type="ChEBI" id="CHEBI:29105"/>
    </ligand>
</feature>
<accession>K3WM45</accession>
<dbReference type="EnsemblProtists" id="PYU1_T006037">
    <property type="protein sequence ID" value="PYU1_T006037"/>
    <property type="gene ID" value="PYU1_G006025"/>
</dbReference>
<feature type="binding site" evidence="3">
    <location>
        <position position="636"/>
    </location>
    <ligand>
        <name>Zn(2+)</name>
        <dbReference type="ChEBI" id="CHEBI:29105"/>
    </ligand>
</feature>
<proteinExistence type="predicted"/>
<evidence type="ECO:0000256" key="2">
    <source>
        <dbReference type="ARBA" id="ARBA00022679"/>
    </source>
</evidence>
<organism evidence="5 6">
    <name type="scientific">Globisporangium ultimum (strain ATCC 200006 / CBS 805.95 / DAOM BR144)</name>
    <name type="common">Pythium ultimum</name>
    <dbReference type="NCBI Taxonomy" id="431595"/>
    <lineage>
        <taxon>Eukaryota</taxon>
        <taxon>Sar</taxon>
        <taxon>Stramenopiles</taxon>
        <taxon>Oomycota</taxon>
        <taxon>Peronosporomycetes</taxon>
        <taxon>Pythiales</taxon>
        <taxon>Pythiaceae</taxon>
        <taxon>Globisporangium</taxon>
    </lineage>
</organism>
<dbReference type="EMBL" id="GL376625">
    <property type="status" value="NOT_ANNOTATED_CDS"/>
    <property type="molecule type" value="Genomic_DNA"/>
</dbReference>
<evidence type="ECO:0000313" key="5">
    <source>
        <dbReference type="EnsemblProtists" id="PYU1_T006037"/>
    </source>
</evidence>
<dbReference type="PANTHER" id="PTHR11103:SF18">
    <property type="entry name" value="SLR1189 PROTEIN"/>
    <property type="match status" value="1"/>
</dbReference>
<dbReference type="HOGENOM" id="CLU_417101_0_0_1"/>
<feature type="domain" description="Hcy-binding" evidence="4">
    <location>
        <begin position="1"/>
        <end position="325"/>
    </location>
</feature>
<feature type="binding site" evidence="3">
    <location>
        <position position="311"/>
    </location>
    <ligand>
        <name>Zn(2+)</name>
        <dbReference type="ChEBI" id="CHEBI:29105"/>
    </ligand>
</feature>
<reference evidence="6" key="1">
    <citation type="journal article" date="2010" name="Genome Biol.">
        <title>Genome sequence of the necrotrophic plant pathogen Pythium ultimum reveals original pathogenicity mechanisms and effector repertoire.</title>
        <authorList>
            <person name="Levesque C.A."/>
            <person name="Brouwer H."/>
            <person name="Cano L."/>
            <person name="Hamilton J.P."/>
            <person name="Holt C."/>
            <person name="Huitema E."/>
            <person name="Raffaele S."/>
            <person name="Robideau G.P."/>
            <person name="Thines M."/>
            <person name="Win J."/>
            <person name="Zerillo M.M."/>
            <person name="Beakes G.W."/>
            <person name="Boore J.L."/>
            <person name="Busam D."/>
            <person name="Dumas B."/>
            <person name="Ferriera S."/>
            <person name="Fuerstenberg S.I."/>
            <person name="Gachon C.M."/>
            <person name="Gaulin E."/>
            <person name="Govers F."/>
            <person name="Grenville-Briggs L."/>
            <person name="Horner N."/>
            <person name="Hostetler J."/>
            <person name="Jiang R.H."/>
            <person name="Johnson J."/>
            <person name="Krajaejun T."/>
            <person name="Lin H."/>
            <person name="Meijer H.J."/>
            <person name="Moore B."/>
            <person name="Morris P."/>
            <person name="Phuntmart V."/>
            <person name="Puiu D."/>
            <person name="Shetty J."/>
            <person name="Stajich J.E."/>
            <person name="Tripathy S."/>
            <person name="Wawra S."/>
            <person name="van West P."/>
            <person name="Whitty B.R."/>
            <person name="Coutinho P.M."/>
            <person name="Henrissat B."/>
            <person name="Martin F."/>
            <person name="Thomas P.D."/>
            <person name="Tyler B.M."/>
            <person name="De Vries R.P."/>
            <person name="Kamoun S."/>
            <person name="Yandell M."/>
            <person name="Tisserat N."/>
            <person name="Buell C.R."/>
        </authorList>
    </citation>
    <scope>NUCLEOTIDE SEQUENCE</scope>
    <source>
        <strain evidence="6">DAOM:BR144</strain>
    </source>
</reference>
<evidence type="ECO:0000256" key="1">
    <source>
        <dbReference type="ARBA" id="ARBA00022603"/>
    </source>
</evidence>
<dbReference type="STRING" id="431595.K3WM45"/>
<keyword evidence="3" id="KW-0862">Zinc</keyword>
<keyword evidence="2 3" id="KW-0808">Transferase</keyword>
<reference evidence="5" key="3">
    <citation type="submission" date="2015-02" db="UniProtKB">
        <authorList>
            <consortium name="EnsemblProtists"/>
        </authorList>
    </citation>
    <scope>IDENTIFICATION</scope>
    <source>
        <strain evidence="5">DAOM BR144</strain>
    </source>
</reference>
<dbReference type="GO" id="GO:0008168">
    <property type="term" value="F:methyltransferase activity"/>
    <property type="evidence" value="ECO:0007669"/>
    <property type="project" value="UniProtKB-UniRule"/>
</dbReference>
<evidence type="ECO:0000256" key="3">
    <source>
        <dbReference type="PROSITE-ProRule" id="PRU00333"/>
    </source>
</evidence>
<dbReference type="Gene3D" id="3.20.20.330">
    <property type="entry name" value="Homocysteine-binding-like domain"/>
    <property type="match status" value="2"/>
</dbReference>
<dbReference type="PROSITE" id="PS50970">
    <property type="entry name" value="HCY"/>
    <property type="match status" value="2"/>
</dbReference>
<feature type="binding site" evidence="3">
    <location>
        <position position="637"/>
    </location>
    <ligand>
        <name>Zn(2+)</name>
        <dbReference type="ChEBI" id="CHEBI:29105"/>
    </ligand>
</feature>
<sequence>MAALPNKIEIIAGGVGEELFRKGLVNDRNMLSASALVHPSNHSLVVQVHEEYVNAGATSILTSNYHVTPSLGFTVEEIREYTRLAGRLAVEARERAGKEGIVTICGSLPPLMPTYRSDRTIDSERGLDTYLLIGEALWPFVDMYVAETMSNLVEAKMAYAAVENLRKPVLISFALNNTGQLRSGESVQDAIRGLLAFIEERLQERANSVIPSTNGDAKSMLYGILFNCSQPEDIAKVLKHIHEDKSLVDVIKQKGIRLGGYADRISPNSTAGSMEEKLGVGMMHSVLDMEIYTSFVRRWIEEGANIVGTCCGIPPSYLEHIHESLFAACRYQGRRSNHSMSTTTGPSRLVELLDGGTGEELFKRGLQHDRRVWSASALVQDTNHELLVQVHESFLHAGSDYITCNNYGVTPGVGFAEVDIAKYTAIAGMLAQKARMRAGKPNAKICGSLPPLLESYRADRVMEYNDGVHMYTVIGSALLPYVDVYLAETLSSVAEAKMALEAVQDFQKPVMVSFTLNSRGKLRSGECVDDAVEELLRFTKSKASVSLSGILFNCSQPEDISKALRVLHTTEELQTHLQGRNIRLGAYANRLTQIPDDWAFHESTEPQAMREDLDIEQYADYVSKWIGLGAELIGGCCGIGPEYIQSIHKRLVQQGYRQ</sequence>
<dbReference type="Pfam" id="PF02574">
    <property type="entry name" value="S-methyl_trans"/>
    <property type="match status" value="2"/>
</dbReference>
<dbReference type="InterPro" id="IPR036589">
    <property type="entry name" value="HCY_dom_sf"/>
</dbReference>
<reference evidence="6" key="2">
    <citation type="submission" date="2010-04" db="EMBL/GenBank/DDBJ databases">
        <authorList>
            <person name="Buell R."/>
            <person name="Hamilton J."/>
            <person name="Hostetler J."/>
        </authorList>
    </citation>
    <scope>NUCLEOTIDE SEQUENCE [LARGE SCALE GENOMIC DNA]</scope>
    <source>
        <strain evidence="6">DAOM:BR144</strain>
    </source>
</reference>
<keyword evidence="1 3" id="KW-0489">Methyltransferase</keyword>
<name>K3WM45_GLOUD</name>
<keyword evidence="3" id="KW-0479">Metal-binding</keyword>
<dbReference type="eggNOG" id="KOG1579">
    <property type="taxonomic scope" value="Eukaryota"/>
</dbReference>
<feature type="binding site" evidence="3">
    <location>
        <position position="554"/>
    </location>
    <ligand>
        <name>Zn(2+)</name>
        <dbReference type="ChEBI" id="CHEBI:29105"/>
    </ligand>
</feature>
<dbReference type="InterPro" id="IPR003726">
    <property type="entry name" value="HCY_dom"/>
</dbReference>
<dbReference type="InParanoid" id="K3WM45"/>
<protein>
    <recommendedName>
        <fullName evidence="4">Hcy-binding domain-containing protein</fullName>
    </recommendedName>
</protein>
<dbReference type="GO" id="GO:0046872">
    <property type="term" value="F:metal ion binding"/>
    <property type="evidence" value="ECO:0007669"/>
    <property type="project" value="UniProtKB-KW"/>
</dbReference>
<dbReference type="SUPFAM" id="SSF82282">
    <property type="entry name" value="Homocysteine S-methyltransferase"/>
    <property type="match status" value="2"/>
</dbReference>
<feature type="binding site" evidence="3">
    <location>
        <position position="310"/>
    </location>
    <ligand>
        <name>Zn(2+)</name>
        <dbReference type="ChEBI" id="CHEBI:29105"/>
    </ligand>
</feature>
<dbReference type="PANTHER" id="PTHR11103">
    <property type="entry name" value="SLR1189 PROTEIN"/>
    <property type="match status" value="1"/>
</dbReference>
<dbReference type="Proteomes" id="UP000019132">
    <property type="component" value="Unassembled WGS sequence"/>
</dbReference>
<dbReference type="AlphaFoldDB" id="K3WM45"/>